<feature type="chain" id="PRO_5012181283" evidence="1">
    <location>
        <begin position="16"/>
        <end position="190"/>
    </location>
</feature>
<dbReference type="Gene3D" id="1.10.472.130">
    <property type="match status" value="1"/>
</dbReference>
<dbReference type="EMBL" id="GBEZ01002150">
    <property type="protein sequence ID" value="JAC82880.1"/>
    <property type="molecule type" value="Transcribed_RNA"/>
</dbReference>
<dbReference type="AlphaFoldDB" id="A0A061SIX8"/>
<feature type="domain" description="Dynein heavy chain AAA 5 extension" evidence="2">
    <location>
        <begin position="1"/>
        <end position="79"/>
    </location>
</feature>
<dbReference type="GO" id="GO:0030286">
    <property type="term" value="C:dynein complex"/>
    <property type="evidence" value="ECO:0007669"/>
    <property type="project" value="InterPro"/>
</dbReference>
<organism evidence="3">
    <name type="scientific">Tetraselmis sp. GSL018</name>
    <dbReference type="NCBI Taxonomy" id="582737"/>
    <lineage>
        <taxon>Eukaryota</taxon>
        <taxon>Viridiplantae</taxon>
        <taxon>Chlorophyta</taxon>
        <taxon>core chlorophytes</taxon>
        <taxon>Chlorodendrophyceae</taxon>
        <taxon>Chlorodendrales</taxon>
        <taxon>Chlorodendraceae</taxon>
        <taxon>Tetraselmis</taxon>
    </lineage>
</organism>
<dbReference type="Pfam" id="PF17852">
    <property type="entry name" value="Dynein_AAA_lid"/>
    <property type="match status" value="1"/>
</dbReference>
<dbReference type="Pfam" id="PF12775">
    <property type="entry name" value="AAA_7"/>
    <property type="match status" value="1"/>
</dbReference>
<feature type="non-terminal residue" evidence="3">
    <location>
        <position position="1"/>
    </location>
</feature>
<feature type="non-terminal residue" evidence="3">
    <location>
        <position position="190"/>
    </location>
</feature>
<dbReference type="GO" id="GO:0045505">
    <property type="term" value="F:dynein intermediate chain binding"/>
    <property type="evidence" value="ECO:0007669"/>
    <property type="project" value="InterPro"/>
</dbReference>
<dbReference type="Gene3D" id="3.40.50.300">
    <property type="entry name" value="P-loop containing nucleotide triphosphate hydrolases"/>
    <property type="match status" value="1"/>
</dbReference>
<dbReference type="SUPFAM" id="SSF52540">
    <property type="entry name" value="P-loop containing nucleoside triphosphate hydrolases"/>
    <property type="match status" value="1"/>
</dbReference>
<dbReference type="InterPro" id="IPR027417">
    <property type="entry name" value="P-loop_NTPase"/>
</dbReference>
<keyword evidence="1" id="KW-0732">Signal</keyword>
<accession>A0A061SIX8</accession>
<reference evidence="3" key="1">
    <citation type="submission" date="2014-05" db="EMBL/GenBank/DDBJ databases">
        <title>The transcriptome of the halophilic microalga Tetraselmis sp. GSL018 isolated from the Great Salt Lake, Utah.</title>
        <authorList>
            <person name="Jinkerson R.E."/>
            <person name="D'Adamo S."/>
            <person name="Posewitz M.C."/>
        </authorList>
    </citation>
    <scope>NUCLEOTIDE SEQUENCE</scope>
    <source>
        <strain evidence="3">GSL018</strain>
    </source>
</reference>
<dbReference type="GO" id="GO:0007018">
    <property type="term" value="P:microtubule-based movement"/>
    <property type="evidence" value="ECO:0007669"/>
    <property type="project" value="InterPro"/>
</dbReference>
<evidence type="ECO:0000313" key="3">
    <source>
        <dbReference type="EMBL" id="JAC82880.1"/>
    </source>
</evidence>
<dbReference type="InterPro" id="IPR041466">
    <property type="entry name" value="Dynein_AAA5_ext"/>
</dbReference>
<feature type="signal peptide" evidence="1">
    <location>
        <begin position="1"/>
        <end position="15"/>
    </location>
</feature>
<evidence type="ECO:0000259" key="2">
    <source>
        <dbReference type="Pfam" id="PF17852"/>
    </source>
</evidence>
<evidence type="ECO:0000256" key="1">
    <source>
        <dbReference type="SAM" id="SignalP"/>
    </source>
</evidence>
<name>A0A061SIX8_9CHLO</name>
<dbReference type="InterPro" id="IPR026983">
    <property type="entry name" value="DHC"/>
</dbReference>
<dbReference type="PANTHER" id="PTHR45703">
    <property type="entry name" value="DYNEIN HEAVY CHAIN"/>
    <property type="match status" value="1"/>
</dbReference>
<dbReference type="GO" id="GO:0051959">
    <property type="term" value="F:dynein light intermediate chain binding"/>
    <property type="evidence" value="ECO:0007669"/>
    <property type="project" value="InterPro"/>
</dbReference>
<proteinExistence type="predicted"/>
<protein>
    <submittedName>
        <fullName evidence="3">Dynein heavy chain 9</fullName>
    </submittedName>
</protein>
<dbReference type="PANTHER" id="PTHR45703:SF1">
    <property type="entry name" value="DYNEINS HEAVY CHAIN"/>
    <property type="match status" value="1"/>
</dbReference>
<sequence length="190" mass="21791">IEASFLFSLIWSVGAAVNSDGRKTFDRELRKILNGTPGEEFARFVREGSERKMRKPIPKNGEVYDYVFDLEKGYWEEWMKIVPKQEIKPTAEYSQIIVTTLDVVRYTHLMRMLVANHSHVLLVGPTGTGKSRYIIGLLNHLDAQHWNSMVFNFSARTSANMTQDIIDGKLDKRRKGIYGPPPGKRCVIFV</sequence>
<gene>
    <name evidence="3" type="ORF">TSPGSL018_4658</name>
</gene>